<dbReference type="PANTHER" id="PTHR30204:SF58">
    <property type="entry name" value="HTH-TYPE TRANSCRIPTIONAL REGULATOR YFMP"/>
    <property type="match status" value="1"/>
</dbReference>
<evidence type="ECO:0000313" key="4">
    <source>
        <dbReference type="EMBL" id="OAP85882.1"/>
    </source>
</evidence>
<evidence type="ECO:0000256" key="1">
    <source>
        <dbReference type="ARBA" id="ARBA00023125"/>
    </source>
</evidence>
<dbReference type="RefSeq" id="WP_064230827.1">
    <property type="nucleotide sequence ID" value="NZ_LVZK01000001.1"/>
</dbReference>
<gene>
    <name evidence="4" type="ORF">A4H34_01425</name>
</gene>
<evidence type="ECO:0000259" key="3">
    <source>
        <dbReference type="PROSITE" id="PS50937"/>
    </source>
</evidence>
<dbReference type="Gene3D" id="1.10.1660.10">
    <property type="match status" value="1"/>
</dbReference>
<dbReference type="STRING" id="1823756.A4H34_01425"/>
<feature type="coiled-coil region" evidence="2">
    <location>
        <begin position="74"/>
        <end position="108"/>
    </location>
</feature>
<dbReference type="InterPro" id="IPR000551">
    <property type="entry name" value="MerR-type_HTH_dom"/>
</dbReference>
<keyword evidence="1" id="KW-0238">DNA-binding</keyword>
<protein>
    <submittedName>
        <fullName evidence="4">Heat-shock protein HspR</fullName>
    </submittedName>
</protein>
<dbReference type="NCBIfam" id="NF047375">
    <property type="entry name" value="HeatShock_HspR"/>
    <property type="match status" value="1"/>
</dbReference>
<evidence type="ECO:0000313" key="5">
    <source>
        <dbReference type="Proteomes" id="UP000078368"/>
    </source>
</evidence>
<dbReference type="InterPro" id="IPR009061">
    <property type="entry name" value="DNA-bd_dom_put_sf"/>
</dbReference>
<dbReference type="GO" id="GO:0003677">
    <property type="term" value="F:DNA binding"/>
    <property type="evidence" value="ECO:0007669"/>
    <property type="project" value="UniProtKB-KW"/>
</dbReference>
<accession>A0A179B2I5</accession>
<dbReference type="Pfam" id="PF13411">
    <property type="entry name" value="MerR_1"/>
    <property type="match status" value="1"/>
</dbReference>
<dbReference type="OrthoDB" id="5345718at2"/>
<organism evidence="4 5">
    <name type="scientific">Peptidiphaga gingivicola</name>
    <dbReference type="NCBI Taxonomy" id="2741497"/>
    <lineage>
        <taxon>Bacteria</taxon>
        <taxon>Bacillati</taxon>
        <taxon>Actinomycetota</taxon>
        <taxon>Actinomycetes</taxon>
        <taxon>Actinomycetales</taxon>
        <taxon>Actinomycetaceae</taxon>
        <taxon>Peptidiphaga</taxon>
    </lineage>
</organism>
<dbReference type="SMART" id="SM00422">
    <property type="entry name" value="HTH_MERR"/>
    <property type="match status" value="1"/>
</dbReference>
<dbReference type="AlphaFoldDB" id="A0A179B2I5"/>
<proteinExistence type="predicted"/>
<evidence type="ECO:0000256" key="2">
    <source>
        <dbReference type="SAM" id="Coils"/>
    </source>
</evidence>
<reference evidence="4 5" key="1">
    <citation type="submission" date="2016-04" db="EMBL/GenBank/DDBJ databases">
        <title>Peptidophaga gingivicola gen. nov., sp. nov., isolated from human subgingival plaque.</title>
        <authorList>
            <person name="Beall C.J."/>
            <person name="Mokrzan E.M."/>
            <person name="Griffen A.L."/>
            <person name="Leys E.J."/>
        </authorList>
    </citation>
    <scope>NUCLEOTIDE SEQUENCE [LARGE SCALE GENOMIC DNA]</scope>
    <source>
        <strain evidence="4 5">BA112</strain>
    </source>
</reference>
<keyword evidence="2" id="KW-0175">Coiled coil</keyword>
<dbReference type="PANTHER" id="PTHR30204">
    <property type="entry name" value="REDOX-CYCLING DRUG-SENSING TRANSCRIPTIONAL ACTIVATOR SOXR"/>
    <property type="match status" value="1"/>
</dbReference>
<dbReference type="GO" id="GO:0003700">
    <property type="term" value="F:DNA-binding transcription factor activity"/>
    <property type="evidence" value="ECO:0007669"/>
    <property type="project" value="InterPro"/>
</dbReference>
<name>A0A179B2I5_9ACTO</name>
<dbReference type="Proteomes" id="UP000078368">
    <property type="component" value="Unassembled WGS sequence"/>
</dbReference>
<keyword evidence="5" id="KW-1185">Reference proteome</keyword>
<comment type="caution">
    <text evidence="4">The sequence shown here is derived from an EMBL/GenBank/DDBJ whole genome shotgun (WGS) entry which is preliminary data.</text>
</comment>
<dbReference type="PROSITE" id="PS50937">
    <property type="entry name" value="HTH_MERR_2"/>
    <property type="match status" value="1"/>
</dbReference>
<dbReference type="InterPro" id="IPR047057">
    <property type="entry name" value="MerR_fam"/>
</dbReference>
<dbReference type="EMBL" id="LVZK01000001">
    <property type="protein sequence ID" value="OAP85882.1"/>
    <property type="molecule type" value="Genomic_DNA"/>
</dbReference>
<sequence>MAGRDAAVLTVSVAAQLAGMHAQTVRQYDRLGLVQAKRTRGGGRRYSLNDVDRLLEIQRLSQDEGVNLAGIAKLMLARDREQKLRQHIRQLEKVVAEQKKELEGQRGRESRVFAVGGDGSVFVVARESIRSQLPDAKPRRSGEIVVWRPERNARGAEFVSDARETGLDDAV</sequence>
<feature type="domain" description="HTH merR-type" evidence="3">
    <location>
        <begin position="8"/>
        <end position="77"/>
    </location>
</feature>
<dbReference type="SUPFAM" id="SSF46955">
    <property type="entry name" value="Putative DNA-binding domain"/>
    <property type="match status" value="1"/>
</dbReference>